<comment type="caution">
    <text evidence="2">The sequence shown here is derived from an EMBL/GenBank/DDBJ whole genome shotgun (WGS) entry which is preliminary data.</text>
</comment>
<reference evidence="2 3" key="1">
    <citation type="journal article" date="2023" name="IMA Fungus">
        <title>Comparative genomic study of the Penicillium genus elucidates a diverse pangenome and 15 lateral gene transfer events.</title>
        <authorList>
            <person name="Petersen C."/>
            <person name="Sorensen T."/>
            <person name="Nielsen M.R."/>
            <person name="Sondergaard T.E."/>
            <person name="Sorensen J.L."/>
            <person name="Fitzpatrick D.A."/>
            <person name="Frisvad J.C."/>
            <person name="Nielsen K.L."/>
        </authorList>
    </citation>
    <scope>NUCLEOTIDE SEQUENCE [LARGE SCALE GENOMIC DNA]</scope>
    <source>
        <strain evidence="2 3">IBT 3361</strain>
    </source>
</reference>
<evidence type="ECO:0000256" key="1">
    <source>
        <dbReference type="SAM" id="SignalP"/>
    </source>
</evidence>
<accession>A0ABQ8WRV9</accession>
<keyword evidence="3" id="KW-1185">Reference proteome</keyword>
<protein>
    <submittedName>
        <fullName evidence="2">Uncharacterized protein</fullName>
    </submittedName>
</protein>
<organism evidence="2 3">
    <name type="scientific">Penicillium chrysogenum</name>
    <name type="common">Penicillium notatum</name>
    <dbReference type="NCBI Taxonomy" id="5076"/>
    <lineage>
        <taxon>Eukaryota</taxon>
        <taxon>Fungi</taxon>
        <taxon>Dikarya</taxon>
        <taxon>Ascomycota</taxon>
        <taxon>Pezizomycotina</taxon>
        <taxon>Eurotiomycetes</taxon>
        <taxon>Eurotiomycetidae</taxon>
        <taxon>Eurotiales</taxon>
        <taxon>Aspergillaceae</taxon>
        <taxon>Penicillium</taxon>
        <taxon>Penicillium chrysogenum species complex</taxon>
    </lineage>
</organism>
<feature type="signal peptide" evidence="1">
    <location>
        <begin position="1"/>
        <end position="16"/>
    </location>
</feature>
<keyword evidence="1" id="KW-0732">Signal</keyword>
<sequence length="152" mass="17459">MKFIVFHFMLAAFAIAVPVADSSSKHFRLSVQQDEHLKINENTIATHHTVLYTVIHDTDLEMGRVLLCYDHIDVSLKKRWLEDFLLLAAQRGHLPITKALVVDGRRKVGSLKKSLYFARNHCIRRAIQSMIEDRNTRQSSLTPSPRRRIGGL</sequence>
<name>A0ABQ8WRV9_PENCH</name>
<dbReference type="EMBL" id="JAPVEB010000002">
    <property type="protein sequence ID" value="KAJ5275486.1"/>
    <property type="molecule type" value="Genomic_DNA"/>
</dbReference>
<feature type="chain" id="PRO_5045791719" evidence="1">
    <location>
        <begin position="17"/>
        <end position="152"/>
    </location>
</feature>
<dbReference type="Proteomes" id="UP001220256">
    <property type="component" value="Unassembled WGS sequence"/>
</dbReference>
<evidence type="ECO:0000313" key="2">
    <source>
        <dbReference type="EMBL" id="KAJ5275486.1"/>
    </source>
</evidence>
<proteinExistence type="predicted"/>
<gene>
    <name evidence="2" type="ORF">N7505_004031</name>
</gene>
<evidence type="ECO:0000313" key="3">
    <source>
        <dbReference type="Proteomes" id="UP001220256"/>
    </source>
</evidence>